<evidence type="ECO:0000256" key="14">
    <source>
        <dbReference type="SAM" id="Phobius"/>
    </source>
</evidence>
<evidence type="ECO:0000313" key="16">
    <source>
        <dbReference type="EMBL" id="POI30831.1"/>
    </source>
</evidence>
<comment type="subcellular location">
    <subcellularLocation>
        <location evidence="1">Cell membrane</location>
        <topology evidence="1">Multi-pass membrane protein</topology>
    </subcellularLocation>
</comment>
<evidence type="ECO:0000256" key="9">
    <source>
        <dbReference type="ARBA" id="ARBA00023180"/>
    </source>
</evidence>
<reference evidence="16 17" key="1">
    <citation type="submission" date="2018-01" db="EMBL/GenBank/DDBJ databases">
        <title>Comparison of the Chinese Bamboo Partridge and Red Junglefowl genome sequences highlights the importance of demography in genome evolution.</title>
        <authorList>
            <person name="Tiley G.P."/>
            <person name="Kimball R.T."/>
            <person name="Braun E.L."/>
            <person name="Burleigh J.G."/>
        </authorList>
    </citation>
    <scope>NUCLEOTIDE SEQUENCE [LARGE SCALE GENOMIC DNA]</scope>
    <source>
        <strain evidence="16">RTK389</strain>
        <tissue evidence="16">Blood</tissue>
    </source>
</reference>
<dbReference type="Pfam" id="PF13520">
    <property type="entry name" value="AA_permease_2"/>
    <property type="match status" value="1"/>
</dbReference>
<dbReference type="FunFam" id="1.20.1740.10:FF:000009">
    <property type="entry name" value="Low affinity cationic amino acid transporter 2"/>
    <property type="match status" value="1"/>
</dbReference>
<dbReference type="InterPro" id="IPR029485">
    <property type="entry name" value="CAT_C"/>
</dbReference>
<dbReference type="Pfam" id="PF13906">
    <property type="entry name" value="AA_permease_C"/>
    <property type="match status" value="1"/>
</dbReference>
<protein>
    <recommendedName>
        <fullName evidence="15">Cationic amino acid transporter C-terminal domain-containing protein</fullName>
    </recommendedName>
</protein>
<keyword evidence="8 14" id="KW-0472">Membrane</keyword>
<feature type="region of interest" description="Disordered" evidence="13">
    <location>
        <begin position="656"/>
        <end position="678"/>
    </location>
</feature>
<evidence type="ECO:0000256" key="12">
    <source>
        <dbReference type="ARBA" id="ARBA00034450"/>
    </source>
</evidence>
<feature type="compositionally biased region" description="Basic and acidic residues" evidence="13">
    <location>
        <begin position="656"/>
        <end position="668"/>
    </location>
</feature>
<feature type="transmembrane region" description="Helical" evidence="14">
    <location>
        <begin position="35"/>
        <end position="53"/>
    </location>
</feature>
<evidence type="ECO:0000256" key="1">
    <source>
        <dbReference type="ARBA" id="ARBA00004651"/>
    </source>
</evidence>
<feature type="transmembrane region" description="Helical" evidence="14">
    <location>
        <begin position="97"/>
        <end position="123"/>
    </location>
</feature>
<dbReference type="PANTHER" id="PTHR43243:SF20">
    <property type="entry name" value="CATIONIC AMINO ACID TRANSPORTER 3"/>
    <property type="match status" value="1"/>
</dbReference>
<evidence type="ECO:0000256" key="6">
    <source>
        <dbReference type="ARBA" id="ARBA00022970"/>
    </source>
</evidence>
<feature type="transmembrane region" description="Helical" evidence="14">
    <location>
        <begin position="287"/>
        <end position="316"/>
    </location>
</feature>
<gene>
    <name evidence="16" type="ORF">CIB84_005418</name>
</gene>
<evidence type="ECO:0000256" key="5">
    <source>
        <dbReference type="ARBA" id="ARBA00022692"/>
    </source>
</evidence>
<evidence type="ECO:0000259" key="15">
    <source>
        <dbReference type="Pfam" id="PF13906"/>
    </source>
</evidence>
<keyword evidence="17" id="KW-1185">Reference proteome</keyword>
<proteinExistence type="inferred from homology"/>
<feature type="transmembrane region" description="Helical" evidence="14">
    <location>
        <begin position="336"/>
        <end position="362"/>
    </location>
</feature>
<feature type="transmembrane region" description="Helical" evidence="14">
    <location>
        <begin position="65"/>
        <end position="85"/>
    </location>
</feature>
<feature type="transmembrane region" description="Helical" evidence="14">
    <location>
        <begin position="491"/>
        <end position="512"/>
    </location>
</feature>
<dbReference type="GO" id="GO:0005886">
    <property type="term" value="C:plasma membrane"/>
    <property type="evidence" value="ECO:0007669"/>
    <property type="project" value="UniProtKB-SubCell"/>
</dbReference>
<keyword evidence="9" id="KW-0325">Glycoprotein</keyword>
<evidence type="ECO:0000256" key="10">
    <source>
        <dbReference type="ARBA" id="ARBA00034422"/>
    </source>
</evidence>
<comment type="catalytic activity">
    <reaction evidence="10">
        <text>L-lysine(in) = L-lysine(out)</text>
        <dbReference type="Rhea" id="RHEA:70935"/>
        <dbReference type="ChEBI" id="CHEBI:32551"/>
    </reaction>
</comment>
<feature type="transmembrane region" description="Helical" evidence="14">
    <location>
        <begin position="621"/>
        <end position="641"/>
    </location>
</feature>
<evidence type="ECO:0000256" key="4">
    <source>
        <dbReference type="ARBA" id="ARBA00022475"/>
    </source>
</evidence>
<keyword evidence="5 14" id="KW-0812">Transmembrane</keyword>
<dbReference type="Proteomes" id="UP000237246">
    <property type="component" value="Unassembled WGS sequence"/>
</dbReference>
<organism evidence="16 17">
    <name type="scientific">Bambusicola thoracicus</name>
    <name type="common">Chinese bamboo-partridge</name>
    <name type="synonym">Perdix thoracica</name>
    <dbReference type="NCBI Taxonomy" id="9083"/>
    <lineage>
        <taxon>Eukaryota</taxon>
        <taxon>Metazoa</taxon>
        <taxon>Chordata</taxon>
        <taxon>Craniata</taxon>
        <taxon>Vertebrata</taxon>
        <taxon>Euteleostomi</taxon>
        <taxon>Archelosauria</taxon>
        <taxon>Archosauria</taxon>
        <taxon>Dinosauria</taxon>
        <taxon>Saurischia</taxon>
        <taxon>Theropoda</taxon>
        <taxon>Coelurosauria</taxon>
        <taxon>Aves</taxon>
        <taxon>Neognathae</taxon>
        <taxon>Galloanserae</taxon>
        <taxon>Galliformes</taxon>
        <taxon>Phasianidae</taxon>
        <taxon>Perdicinae</taxon>
        <taxon>Bambusicola</taxon>
    </lineage>
</organism>
<dbReference type="InterPro" id="IPR004755">
    <property type="entry name" value="Cat_AA_permease"/>
</dbReference>
<dbReference type="NCBIfam" id="TIGR00906">
    <property type="entry name" value="2A0303"/>
    <property type="match status" value="1"/>
</dbReference>
<accession>A0A2P4T3A3</accession>
<keyword evidence="4" id="KW-1003">Cell membrane</keyword>
<dbReference type="EMBL" id="PPHD01010539">
    <property type="protein sequence ID" value="POI30831.1"/>
    <property type="molecule type" value="Genomic_DNA"/>
</dbReference>
<feature type="transmembrane region" description="Helical" evidence="14">
    <location>
        <begin position="383"/>
        <end position="404"/>
    </location>
</feature>
<dbReference type="InterPro" id="IPR002293">
    <property type="entry name" value="AA/rel_permease1"/>
</dbReference>
<dbReference type="OrthoDB" id="3900342at2759"/>
<evidence type="ECO:0000256" key="3">
    <source>
        <dbReference type="ARBA" id="ARBA00022448"/>
    </source>
</evidence>
<comment type="similarity">
    <text evidence="2">Belongs to the amino acid-polyamine-organocation (APC) superfamily. Cationic amino acid transporter (CAT) (TC 2.A.3.3) family.</text>
</comment>
<evidence type="ECO:0000256" key="8">
    <source>
        <dbReference type="ARBA" id="ARBA00023136"/>
    </source>
</evidence>
<name>A0A2P4T3A3_BAMTH</name>
<dbReference type="FunFam" id="1.20.1740.10:FF:000024">
    <property type="entry name" value="High affinity cationic amino acid transporter 1"/>
    <property type="match status" value="1"/>
</dbReference>
<evidence type="ECO:0000256" key="13">
    <source>
        <dbReference type="SAM" id="MobiDB-lite"/>
    </source>
</evidence>
<dbReference type="PANTHER" id="PTHR43243">
    <property type="entry name" value="INNER MEMBRANE TRANSPORTER YGJI-RELATED"/>
    <property type="match status" value="1"/>
</dbReference>
<feature type="transmembrane region" description="Helical" evidence="14">
    <location>
        <begin position="524"/>
        <end position="544"/>
    </location>
</feature>
<feature type="transmembrane region" description="Helical" evidence="14">
    <location>
        <begin position="556"/>
        <end position="575"/>
    </location>
</feature>
<feature type="domain" description="Cationic amino acid transporter C-terminal" evidence="15">
    <location>
        <begin position="554"/>
        <end position="592"/>
    </location>
</feature>
<keyword evidence="6" id="KW-0029">Amino-acid transport</keyword>
<dbReference type="AlphaFoldDB" id="A0A2P4T3A3"/>
<comment type="catalytic activity">
    <reaction evidence="11">
        <text>L-arginine(in) = L-arginine(out)</text>
        <dbReference type="Rhea" id="RHEA:32143"/>
        <dbReference type="ChEBI" id="CHEBI:32682"/>
    </reaction>
</comment>
<feature type="transmembrane region" description="Helical" evidence="14">
    <location>
        <begin position="195"/>
        <end position="214"/>
    </location>
</feature>
<evidence type="ECO:0000256" key="7">
    <source>
        <dbReference type="ARBA" id="ARBA00022989"/>
    </source>
</evidence>
<evidence type="ECO:0000256" key="2">
    <source>
        <dbReference type="ARBA" id="ARBA00008572"/>
    </source>
</evidence>
<keyword evidence="3" id="KW-0813">Transport</keyword>
<dbReference type="Gene3D" id="1.20.1740.10">
    <property type="entry name" value="Amino acid/polyamine transporter I"/>
    <property type="match status" value="1"/>
</dbReference>
<feature type="transmembrane region" description="Helical" evidence="14">
    <location>
        <begin position="410"/>
        <end position="429"/>
    </location>
</feature>
<evidence type="ECO:0000313" key="17">
    <source>
        <dbReference type="Proteomes" id="UP000237246"/>
    </source>
</evidence>
<comment type="catalytic activity">
    <reaction evidence="12">
        <text>L-ornithine(in) = L-ornithine(out)</text>
        <dbReference type="Rhea" id="RHEA:71199"/>
        <dbReference type="ChEBI" id="CHEBI:46911"/>
    </reaction>
</comment>
<comment type="caution">
    <text evidence="16">The sequence shown here is derived from an EMBL/GenBank/DDBJ whole genome shotgun (WGS) entry which is preliminary data.</text>
</comment>
<sequence>MFGGRMSSLGKKLIRRRVVDLSSEETRFARCLSTLDLIALGVGSTLGAGVYVLTGEVAKDTAGPSIILCFLVAALSSILAGLCYAEFGARVPKTGSAYLYSYVTVGEIWAFTTGWNLILSYVIGTASVARAWSAAFDNIIGNQISTFFMNKTTLHLPGVLAERPDFFALILIALLTALLTFGVSESALVNKIFTAVNLLVLAFVFIAGCIKGDIKNWQLTVEDYINLTDSDEPEEVRIKSFGSGGFVPFKLEGVLMGAATCFYAFVGFDCIATTGEEARNPQRSIPIGIIVSLLICFVAYFGVSAALTLMVPYFLLNKESPLPEAFKAVGWEPARYAVAIGSLCALSTSLLGSMFPMPRVIYAMAEDGLLFKFLSRINSRTKTPLLATITSGLLAAVLAFLLELKDLVDLMSIGTLLAYSLVAVCVLILRYQSEQLNSPKAMEMLELNGNEEERVVMSPNIAATGTKQETLSLTALFSPSADTPTALSGRIVYVCVSIMAALVTVICVVLTLKVNALKEGNVAWILVLVLLLVALLIPTIIIWRQPQSNVRLNFKVPFLPLLPLCSIFVNILLMVQLSTGTWVRFAVWMAVGRCPRGECGAPSLAGISFLQLLSVGGLGRMFPPMCLIAGTFAGFLIYFGYGIRNSVEGKNAKELRSSRTENPLHHPGMELSPGAAAI</sequence>
<keyword evidence="7 14" id="KW-1133">Transmembrane helix</keyword>
<feature type="transmembrane region" description="Helical" evidence="14">
    <location>
        <begin position="166"/>
        <end position="183"/>
    </location>
</feature>
<dbReference type="GO" id="GO:0061459">
    <property type="term" value="F:L-arginine transmembrane transporter activity"/>
    <property type="evidence" value="ECO:0007669"/>
    <property type="project" value="UniProtKB-ARBA"/>
</dbReference>
<feature type="transmembrane region" description="Helical" evidence="14">
    <location>
        <begin position="254"/>
        <end position="275"/>
    </location>
</feature>
<evidence type="ECO:0000256" key="11">
    <source>
        <dbReference type="ARBA" id="ARBA00034423"/>
    </source>
</evidence>